<accession>A0A285UP79</accession>
<proteinExistence type="predicted"/>
<keyword evidence="3" id="KW-0804">Transcription</keyword>
<dbReference type="SUPFAM" id="SSF48008">
    <property type="entry name" value="GntR ligand-binding domain-like"/>
    <property type="match status" value="1"/>
</dbReference>
<dbReference type="PANTHER" id="PTHR43537:SF5">
    <property type="entry name" value="UXU OPERON TRANSCRIPTIONAL REGULATOR"/>
    <property type="match status" value="1"/>
</dbReference>
<reference evidence="6" key="1">
    <citation type="submission" date="2017-08" db="EMBL/GenBank/DDBJ databases">
        <authorList>
            <person name="Varghese N."/>
            <person name="Submissions S."/>
        </authorList>
    </citation>
    <scope>NUCLEOTIDE SEQUENCE [LARGE SCALE GENOMIC DNA]</scope>
    <source>
        <strain evidence="6">DSM 23173</strain>
    </source>
</reference>
<evidence type="ECO:0000259" key="4">
    <source>
        <dbReference type="PROSITE" id="PS50949"/>
    </source>
</evidence>
<dbReference type="OrthoDB" id="114741at2"/>
<dbReference type="Pfam" id="PF07729">
    <property type="entry name" value="FCD"/>
    <property type="match status" value="1"/>
</dbReference>
<organism evidence="5 6">
    <name type="scientific">Salinicoccus kekensis</name>
    <dbReference type="NCBI Taxonomy" id="714307"/>
    <lineage>
        <taxon>Bacteria</taxon>
        <taxon>Bacillati</taxon>
        <taxon>Bacillota</taxon>
        <taxon>Bacilli</taxon>
        <taxon>Bacillales</taxon>
        <taxon>Staphylococcaceae</taxon>
        <taxon>Salinicoccus</taxon>
    </lineage>
</organism>
<dbReference type="SMART" id="SM00345">
    <property type="entry name" value="HTH_GNTR"/>
    <property type="match status" value="1"/>
</dbReference>
<evidence type="ECO:0000256" key="1">
    <source>
        <dbReference type="ARBA" id="ARBA00023015"/>
    </source>
</evidence>
<sequence>MTEKLAIEDYVYRELKQAIFNRKIPLNMQLNEKELSNAFNVSRTPIRTVLKKMEQEKIIENIPNKGAFIHQPTPQEIENVFQLRTILEREAAKIACKTVSEEQLDELERITIEEEQFFREGEYEKGLEKTTLFHQQLMDLSNNEYMKKYNEELINITNIYLAFHDSARKESPLSPEEHRSIIKALRTRDQEKAAESINSHYKNVREHLKYEEEEKKYSFEELFKPYR</sequence>
<evidence type="ECO:0000256" key="2">
    <source>
        <dbReference type="ARBA" id="ARBA00023125"/>
    </source>
</evidence>
<evidence type="ECO:0000256" key="3">
    <source>
        <dbReference type="ARBA" id="ARBA00023163"/>
    </source>
</evidence>
<dbReference type="PANTHER" id="PTHR43537">
    <property type="entry name" value="TRANSCRIPTIONAL REGULATOR, GNTR FAMILY"/>
    <property type="match status" value="1"/>
</dbReference>
<dbReference type="SUPFAM" id="SSF46785">
    <property type="entry name" value="Winged helix' DNA-binding domain"/>
    <property type="match status" value="1"/>
</dbReference>
<dbReference type="InterPro" id="IPR008920">
    <property type="entry name" value="TF_FadR/GntR_C"/>
</dbReference>
<dbReference type="Pfam" id="PF00392">
    <property type="entry name" value="GntR"/>
    <property type="match status" value="1"/>
</dbReference>
<dbReference type="Gene3D" id="1.10.10.10">
    <property type="entry name" value="Winged helix-like DNA-binding domain superfamily/Winged helix DNA-binding domain"/>
    <property type="match status" value="1"/>
</dbReference>
<dbReference type="InterPro" id="IPR036388">
    <property type="entry name" value="WH-like_DNA-bd_sf"/>
</dbReference>
<dbReference type="InterPro" id="IPR011711">
    <property type="entry name" value="GntR_C"/>
</dbReference>
<dbReference type="RefSeq" id="WP_097041797.1">
    <property type="nucleotide sequence ID" value="NZ_OBQF01000005.1"/>
</dbReference>
<name>A0A285UP79_9STAP</name>
<dbReference type="EMBL" id="OBQF01000005">
    <property type="protein sequence ID" value="SOC43694.1"/>
    <property type="molecule type" value="Genomic_DNA"/>
</dbReference>
<dbReference type="GO" id="GO:0003700">
    <property type="term" value="F:DNA-binding transcription factor activity"/>
    <property type="evidence" value="ECO:0007669"/>
    <property type="project" value="InterPro"/>
</dbReference>
<keyword evidence="2 5" id="KW-0238">DNA-binding</keyword>
<dbReference type="Gene3D" id="1.20.120.530">
    <property type="entry name" value="GntR ligand-binding domain-like"/>
    <property type="match status" value="1"/>
</dbReference>
<feature type="domain" description="HTH gntR-type" evidence="4">
    <location>
        <begin position="5"/>
        <end position="72"/>
    </location>
</feature>
<dbReference type="GO" id="GO:0003677">
    <property type="term" value="F:DNA binding"/>
    <property type="evidence" value="ECO:0007669"/>
    <property type="project" value="UniProtKB-KW"/>
</dbReference>
<dbReference type="PROSITE" id="PS50949">
    <property type="entry name" value="HTH_GNTR"/>
    <property type="match status" value="1"/>
</dbReference>
<evidence type="ECO:0000313" key="6">
    <source>
        <dbReference type="Proteomes" id="UP000219412"/>
    </source>
</evidence>
<dbReference type="Proteomes" id="UP000219412">
    <property type="component" value="Unassembled WGS sequence"/>
</dbReference>
<protein>
    <submittedName>
        <fullName evidence="5">DNA-binding GntR family transcriptional regulator</fullName>
    </submittedName>
</protein>
<gene>
    <name evidence="5" type="ORF">SAMN05878391_2076</name>
</gene>
<dbReference type="AlphaFoldDB" id="A0A285UP79"/>
<dbReference type="InterPro" id="IPR036390">
    <property type="entry name" value="WH_DNA-bd_sf"/>
</dbReference>
<dbReference type="InterPro" id="IPR000524">
    <property type="entry name" value="Tscrpt_reg_HTH_GntR"/>
</dbReference>
<keyword evidence="1" id="KW-0805">Transcription regulation</keyword>
<keyword evidence="6" id="KW-1185">Reference proteome</keyword>
<evidence type="ECO:0000313" key="5">
    <source>
        <dbReference type="EMBL" id="SOC43694.1"/>
    </source>
</evidence>
<dbReference type="SMART" id="SM00895">
    <property type="entry name" value="FCD"/>
    <property type="match status" value="1"/>
</dbReference>